<comment type="caution">
    <text evidence="1">The sequence shown here is derived from an EMBL/GenBank/DDBJ whole genome shotgun (WGS) entry which is preliminary data.</text>
</comment>
<dbReference type="Proteomes" id="UP000688137">
    <property type="component" value="Unassembled WGS sequence"/>
</dbReference>
<dbReference type="EMBL" id="CAJJDM010000118">
    <property type="protein sequence ID" value="CAD8101367.1"/>
    <property type="molecule type" value="Genomic_DNA"/>
</dbReference>
<proteinExistence type="predicted"/>
<dbReference type="AlphaFoldDB" id="A0A8S1PE66"/>
<accession>A0A8S1PE66</accession>
<protein>
    <submittedName>
        <fullName evidence="1">Uncharacterized protein</fullName>
    </submittedName>
</protein>
<keyword evidence="2" id="KW-1185">Reference proteome</keyword>
<evidence type="ECO:0000313" key="2">
    <source>
        <dbReference type="Proteomes" id="UP000688137"/>
    </source>
</evidence>
<organism evidence="1 2">
    <name type="scientific">Paramecium primaurelia</name>
    <dbReference type="NCBI Taxonomy" id="5886"/>
    <lineage>
        <taxon>Eukaryota</taxon>
        <taxon>Sar</taxon>
        <taxon>Alveolata</taxon>
        <taxon>Ciliophora</taxon>
        <taxon>Intramacronucleata</taxon>
        <taxon>Oligohymenophorea</taxon>
        <taxon>Peniculida</taxon>
        <taxon>Parameciidae</taxon>
        <taxon>Paramecium</taxon>
    </lineage>
</organism>
<name>A0A8S1PE66_PARPR</name>
<gene>
    <name evidence="1" type="ORF">PPRIM_AZ9-3.1.T1150076</name>
</gene>
<sequence length="78" mass="9100">MQNSDNSDEQYSDDQQESPRFLYNFRELNLQNKSLLGEIRVICKNLIYVIGLAPTLAKEEASCLENQNILDNMDRFKN</sequence>
<reference evidence="1" key="1">
    <citation type="submission" date="2021-01" db="EMBL/GenBank/DDBJ databases">
        <authorList>
            <consortium name="Genoscope - CEA"/>
            <person name="William W."/>
        </authorList>
    </citation>
    <scope>NUCLEOTIDE SEQUENCE</scope>
</reference>
<evidence type="ECO:0000313" key="1">
    <source>
        <dbReference type="EMBL" id="CAD8101367.1"/>
    </source>
</evidence>
<dbReference type="OMA" id="NMDRFKN"/>